<evidence type="ECO:0000313" key="8">
    <source>
        <dbReference type="Proteomes" id="UP000175744"/>
    </source>
</evidence>
<feature type="binding site" evidence="5">
    <location>
        <position position="12"/>
    </location>
    <ligand>
        <name>[4Fe-4S] cluster</name>
        <dbReference type="ChEBI" id="CHEBI:49883"/>
    </ligand>
</feature>
<comment type="cofactor">
    <cofactor evidence="5">
        <name>[4Fe-4S] cluster</name>
        <dbReference type="ChEBI" id="CHEBI:49883"/>
    </cofactor>
    <text evidence="5">Binds 1 [4Fe-4S] cluster per subunit.</text>
</comment>
<evidence type="ECO:0000256" key="5">
    <source>
        <dbReference type="HAMAP-Rule" id="MF_00191"/>
    </source>
</evidence>
<dbReference type="UniPathway" id="UPA00059">
    <property type="reaction ID" value="UER00105"/>
</dbReference>
<dbReference type="InterPro" id="IPR003029">
    <property type="entry name" value="S1_domain"/>
</dbReference>
<feature type="domain" description="S1 motif" evidence="6">
    <location>
        <begin position="575"/>
        <end position="644"/>
    </location>
</feature>
<dbReference type="InterPro" id="IPR003451">
    <property type="entry name" value="LytB/IspH"/>
</dbReference>
<feature type="binding site" evidence="5">
    <location>
        <position position="126"/>
    </location>
    <ligand>
        <name>(2E)-4-hydroxy-3-methylbut-2-enyl diphosphate</name>
        <dbReference type="ChEBI" id="CHEBI:128753"/>
    </ligand>
</feature>
<dbReference type="Proteomes" id="UP000175744">
    <property type="component" value="Unassembled WGS sequence"/>
</dbReference>
<feature type="binding site" evidence="5">
    <location>
        <position position="219"/>
    </location>
    <ligand>
        <name>(2E)-4-hydroxy-3-methylbut-2-enyl diphosphate</name>
        <dbReference type="ChEBI" id="CHEBI:128753"/>
    </ligand>
</feature>
<dbReference type="GO" id="GO:0019288">
    <property type="term" value="P:isopentenyl diphosphate biosynthetic process, methylerythritol 4-phosphate pathway"/>
    <property type="evidence" value="ECO:0007669"/>
    <property type="project" value="UniProtKB-UniRule"/>
</dbReference>
<dbReference type="EMBL" id="LZFO01000001">
    <property type="protein sequence ID" value="OFI07767.1"/>
    <property type="molecule type" value="Genomic_DNA"/>
</dbReference>
<dbReference type="PRINTS" id="PR00681">
    <property type="entry name" value="RIBOSOMALS1"/>
</dbReference>
<protein>
    <recommendedName>
        <fullName evidence="5">4-hydroxy-3-methylbut-2-enyl diphosphate reductase</fullName>
        <shortName evidence="5">HMBPP reductase</shortName>
        <ecNumber evidence="5">1.17.7.4</ecNumber>
    </recommendedName>
</protein>
<comment type="similarity">
    <text evidence="5">Belongs to the IspH family.</text>
</comment>
<keyword evidence="5" id="KW-0560">Oxidoreductase</keyword>
<keyword evidence="4 5" id="KW-0411">Iron-sulfur</keyword>
<dbReference type="HAMAP" id="MF_00191">
    <property type="entry name" value="IspH"/>
    <property type="match status" value="1"/>
</dbReference>
<dbReference type="RefSeq" id="WP_070109098.1">
    <property type="nucleotide sequence ID" value="NZ_LZFO01000001.1"/>
</dbReference>
<feature type="binding site" evidence="5">
    <location>
        <position position="76"/>
    </location>
    <ligand>
        <name>(2E)-4-hydroxy-3-methylbut-2-enyl diphosphate</name>
        <dbReference type="ChEBI" id="CHEBI:128753"/>
    </ligand>
</feature>
<comment type="catalytic activity">
    <reaction evidence="5">
        <text>isopentenyl diphosphate + 2 oxidized [2Fe-2S]-[ferredoxin] + H2O = (2E)-4-hydroxy-3-methylbut-2-enyl diphosphate + 2 reduced [2Fe-2S]-[ferredoxin] + 2 H(+)</text>
        <dbReference type="Rhea" id="RHEA:24488"/>
        <dbReference type="Rhea" id="RHEA-COMP:10000"/>
        <dbReference type="Rhea" id="RHEA-COMP:10001"/>
        <dbReference type="ChEBI" id="CHEBI:15377"/>
        <dbReference type="ChEBI" id="CHEBI:15378"/>
        <dbReference type="ChEBI" id="CHEBI:33737"/>
        <dbReference type="ChEBI" id="CHEBI:33738"/>
        <dbReference type="ChEBI" id="CHEBI:128753"/>
        <dbReference type="ChEBI" id="CHEBI:128769"/>
        <dbReference type="EC" id="1.17.7.4"/>
    </reaction>
</comment>
<dbReference type="GO" id="GO:0046872">
    <property type="term" value="F:metal ion binding"/>
    <property type="evidence" value="ECO:0007669"/>
    <property type="project" value="UniProtKB-KW"/>
</dbReference>
<feature type="binding site" evidence="5">
    <location>
        <position position="126"/>
    </location>
    <ligand>
        <name>dimethylallyl diphosphate</name>
        <dbReference type="ChEBI" id="CHEBI:57623"/>
    </ligand>
</feature>
<dbReference type="GO" id="GO:0051539">
    <property type="term" value="F:4 iron, 4 sulfur cluster binding"/>
    <property type="evidence" value="ECO:0007669"/>
    <property type="project" value="UniProtKB-UniRule"/>
</dbReference>
<feature type="binding site" evidence="5">
    <location>
        <position position="220"/>
    </location>
    <ligand>
        <name>(2E)-4-hydroxy-3-methylbut-2-enyl diphosphate</name>
        <dbReference type="ChEBI" id="CHEBI:128753"/>
    </ligand>
</feature>
<feature type="binding site" evidence="5">
    <location>
        <position position="265"/>
    </location>
    <ligand>
        <name>isopentenyl diphosphate</name>
        <dbReference type="ChEBI" id="CHEBI:128769"/>
    </ligand>
</feature>
<comment type="caution">
    <text evidence="7">The sequence shown here is derived from an EMBL/GenBank/DDBJ whole genome shotgun (WGS) entry which is preliminary data.</text>
</comment>
<gene>
    <name evidence="5" type="primary">ispH</name>
    <name evidence="7" type="ORF">CLOACE_01150</name>
</gene>
<feature type="binding site" evidence="5">
    <location>
        <position position="220"/>
    </location>
    <ligand>
        <name>isopentenyl diphosphate</name>
        <dbReference type="ChEBI" id="CHEBI:128769"/>
    </ligand>
</feature>
<feature type="binding site" evidence="5">
    <location>
        <position position="41"/>
    </location>
    <ligand>
        <name>dimethylallyl diphosphate</name>
        <dbReference type="ChEBI" id="CHEBI:57623"/>
    </ligand>
</feature>
<feature type="active site" description="Proton donor" evidence="5">
    <location>
        <position position="128"/>
    </location>
</feature>
<dbReference type="EC" id="1.17.7.4" evidence="5"/>
<dbReference type="PANTHER" id="PTHR30426:SF0">
    <property type="entry name" value="4-HYDROXY-3-METHYLBUT-2-ENYL DIPHOSPHATE REDUCTASE"/>
    <property type="match status" value="1"/>
</dbReference>
<evidence type="ECO:0000256" key="1">
    <source>
        <dbReference type="ARBA" id="ARBA00022485"/>
    </source>
</evidence>
<feature type="binding site" evidence="5">
    <location>
        <position position="41"/>
    </location>
    <ligand>
        <name>isopentenyl diphosphate</name>
        <dbReference type="ChEBI" id="CHEBI:128769"/>
    </ligand>
</feature>
<dbReference type="Gene3D" id="2.40.50.140">
    <property type="entry name" value="Nucleic acid-binding proteins"/>
    <property type="match status" value="3"/>
</dbReference>
<dbReference type="AlphaFoldDB" id="A0A1E8F294"/>
<dbReference type="PANTHER" id="PTHR30426">
    <property type="entry name" value="4-HYDROXY-3-METHYLBUT-2-ENYL DIPHOSPHATE REDUCTASE"/>
    <property type="match status" value="1"/>
</dbReference>
<feature type="binding site" evidence="5">
    <location>
        <position position="76"/>
    </location>
    <ligand>
        <name>isopentenyl diphosphate</name>
        <dbReference type="ChEBI" id="CHEBI:128769"/>
    </ligand>
</feature>
<dbReference type="NCBIfam" id="TIGR00216">
    <property type="entry name" value="ispH_lytB"/>
    <property type="match status" value="1"/>
</dbReference>
<feature type="binding site" evidence="5">
    <location>
        <position position="221"/>
    </location>
    <ligand>
        <name>(2E)-4-hydroxy-3-methylbut-2-enyl diphosphate</name>
        <dbReference type="ChEBI" id="CHEBI:128753"/>
    </ligand>
</feature>
<feature type="binding site" evidence="5">
    <location>
        <position position="221"/>
    </location>
    <ligand>
        <name>dimethylallyl diphosphate</name>
        <dbReference type="ChEBI" id="CHEBI:57623"/>
    </ligand>
</feature>
<feature type="binding site" evidence="5">
    <location>
        <position position="163"/>
    </location>
    <ligand>
        <name>(2E)-4-hydroxy-3-methylbut-2-enyl diphosphate</name>
        <dbReference type="ChEBI" id="CHEBI:128753"/>
    </ligand>
</feature>
<feature type="domain" description="S1 motif" evidence="6">
    <location>
        <begin position="307"/>
        <end position="376"/>
    </location>
</feature>
<dbReference type="InterPro" id="IPR012340">
    <property type="entry name" value="NA-bd_OB-fold"/>
</dbReference>
<dbReference type="OrthoDB" id="9804077at2"/>
<dbReference type="CDD" id="cd13944">
    <property type="entry name" value="lytB_ispH"/>
    <property type="match status" value="1"/>
</dbReference>
<feature type="binding site" evidence="5">
    <location>
        <position position="265"/>
    </location>
    <ligand>
        <name>(2E)-4-hydroxy-3-methylbut-2-enyl diphosphate</name>
        <dbReference type="ChEBI" id="CHEBI:128753"/>
    </ligand>
</feature>
<feature type="binding site" evidence="5">
    <location>
        <position position="76"/>
    </location>
    <ligand>
        <name>dimethylallyl diphosphate</name>
        <dbReference type="ChEBI" id="CHEBI:57623"/>
    </ligand>
</feature>
<feature type="binding site" evidence="5">
    <location>
        <position position="219"/>
    </location>
    <ligand>
        <name>dimethylallyl diphosphate</name>
        <dbReference type="ChEBI" id="CHEBI:57623"/>
    </ligand>
</feature>
<dbReference type="FunFam" id="2.40.50.140:FF:000051">
    <property type="entry name" value="RNA-binding transcriptional accessory protein"/>
    <property type="match status" value="1"/>
</dbReference>
<keyword evidence="5" id="KW-0414">Isoprene biosynthesis</keyword>
<comment type="pathway">
    <text evidence="5">Isoprenoid biosynthesis; isopentenyl diphosphate biosynthesis via DXP pathway; isopentenyl diphosphate from 1-deoxy-D-xylulose 5-phosphate: step 6/6.</text>
</comment>
<feature type="binding site" evidence="5">
    <location>
        <position position="221"/>
    </location>
    <ligand>
        <name>isopentenyl diphosphate</name>
        <dbReference type="ChEBI" id="CHEBI:128769"/>
    </ligand>
</feature>
<keyword evidence="8" id="KW-1185">Reference proteome</keyword>
<dbReference type="InterPro" id="IPR035104">
    <property type="entry name" value="Ribosomal_protein_S1-like"/>
</dbReference>
<dbReference type="UniPathway" id="UPA00056">
    <property type="reaction ID" value="UER00097"/>
</dbReference>
<dbReference type="NCBIfam" id="NF009024">
    <property type="entry name" value="PRK12360.1"/>
    <property type="match status" value="1"/>
</dbReference>
<comment type="function">
    <text evidence="5">Catalyzes the conversion of 1-hydroxy-2-methyl-2-(E)-butenyl 4-diphosphate (HMBPP) into a mixture of isopentenyl diphosphate (IPP) and dimethylallyl diphosphate (DMAPP). Acts in the terminal step of the DOXP/MEP pathway for isoprenoid precursor biosynthesis.</text>
</comment>
<dbReference type="GO" id="GO:0051745">
    <property type="term" value="F:4-hydroxy-3-methylbut-2-enyl diphosphate reductase activity"/>
    <property type="evidence" value="ECO:0007669"/>
    <property type="project" value="UniProtKB-UniRule"/>
</dbReference>
<dbReference type="SMART" id="SM00316">
    <property type="entry name" value="S1"/>
    <property type="match status" value="4"/>
</dbReference>
<evidence type="ECO:0000313" key="7">
    <source>
        <dbReference type="EMBL" id="OFI07767.1"/>
    </source>
</evidence>
<dbReference type="CDD" id="cd04465">
    <property type="entry name" value="S1_RPS1_repeat_ec2_hs2"/>
    <property type="match status" value="1"/>
</dbReference>
<dbReference type="Pfam" id="PF00575">
    <property type="entry name" value="S1"/>
    <property type="match status" value="3"/>
</dbReference>
<comment type="catalytic activity">
    <reaction evidence="5">
        <text>dimethylallyl diphosphate + 2 oxidized [2Fe-2S]-[ferredoxin] + H2O = (2E)-4-hydroxy-3-methylbut-2-enyl diphosphate + 2 reduced [2Fe-2S]-[ferredoxin] + 2 H(+)</text>
        <dbReference type="Rhea" id="RHEA:24825"/>
        <dbReference type="Rhea" id="RHEA-COMP:10000"/>
        <dbReference type="Rhea" id="RHEA-COMP:10001"/>
        <dbReference type="ChEBI" id="CHEBI:15377"/>
        <dbReference type="ChEBI" id="CHEBI:15378"/>
        <dbReference type="ChEBI" id="CHEBI:33737"/>
        <dbReference type="ChEBI" id="CHEBI:33738"/>
        <dbReference type="ChEBI" id="CHEBI:57623"/>
        <dbReference type="ChEBI" id="CHEBI:128753"/>
        <dbReference type="EC" id="1.17.7.4"/>
    </reaction>
</comment>
<feature type="binding site" evidence="5">
    <location>
        <position position="265"/>
    </location>
    <ligand>
        <name>dimethylallyl diphosphate</name>
        <dbReference type="ChEBI" id="CHEBI:57623"/>
    </ligand>
</feature>
<dbReference type="STRING" id="1121290.CLAOCE_01150"/>
<feature type="binding site" evidence="5">
    <location>
        <position position="191"/>
    </location>
    <ligand>
        <name>[4Fe-4S] cluster</name>
        <dbReference type="ChEBI" id="CHEBI:49883"/>
    </ligand>
</feature>
<dbReference type="GO" id="GO:0050992">
    <property type="term" value="P:dimethylallyl diphosphate biosynthetic process"/>
    <property type="evidence" value="ECO:0007669"/>
    <property type="project" value="UniProtKB-UniRule"/>
</dbReference>
<dbReference type="CDD" id="cd05688">
    <property type="entry name" value="S1_RPS1_repeat_ec3"/>
    <property type="match status" value="1"/>
</dbReference>
<dbReference type="NCBIfam" id="NF005208">
    <property type="entry name" value="PRK06676.1"/>
    <property type="match status" value="1"/>
</dbReference>
<proteinExistence type="inferred from homology"/>
<feature type="binding site" evidence="5">
    <location>
        <position position="41"/>
    </location>
    <ligand>
        <name>(2E)-4-hydroxy-3-methylbut-2-enyl diphosphate</name>
        <dbReference type="ChEBI" id="CHEBI:128753"/>
    </ligand>
</feature>
<dbReference type="Gene3D" id="3.40.1010.20">
    <property type="entry name" value="4-hydroxy-3-methylbut-2-enyl diphosphate reductase, catalytic domain"/>
    <property type="match status" value="2"/>
</dbReference>
<keyword evidence="2 5" id="KW-0479">Metal-binding</keyword>
<dbReference type="Gene3D" id="3.40.50.11270">
    <property type="match status" value="1"/>
</dbReference>
<dbReference type="GO" id="GO:0016114">
    <property type="term" value="P:terpenoid biosynthetic process"/>
    <property type="evidence" value="ECO:0007669"/>
    <property type="project" value="UniProtKB-UniRule"/>
</dbReference>
<feature type="binding site" evidence="5">
    <location>
        <position position="98"/>
    </location>
    <ligand>
        <name>[4Fe-4S] cluster</name>
        <dbReference type="ChEBI" id="CHEBI:49883"/>
    </ligand>
</feature>
<dbReference type="GO" id="GO:0003729">
    <property type="term" value="F:mRNA binding"/>
    <property type="evidence" value="ECO:0007669"/>
    <property type="project" value="UniProtKB-ARBA"/>
</dbReference>
<reference evidence="7 8" key="1">
    <citation type="submission" date="2016-06" db="EMBL/GenBank/DDBJ databases">
        <title>Genome sequence of Clostridium acetireducens DSM 10703.</title>
        <authorList>
            <person name="Poehlein A."/>
            <person name="Fluechter S."/>
            <person name="Duerre P."/>
            <person name="Daniel R."/>
        </authorList>
    </citation>
    <scope>NUCLEOTIDE SEQUENCE [LARGE SCALE GENOMIC DNA]</scope>
    <source>
        <strain evidence="7 8">DSM 10703</strain>
    </source>
</reference>
<dbReference type="PATRIC" id="fig|1121290.3.peg.115"/>
<name>A0A1E8F294_9CLOT</name>
<evidence type="ECO:0000259" key="6">
    <source>
        <dbReference type="PROSITE" id="PS50126"/>
    </source>
</evidence>
<keyword evidence="3 5" id="KW-0408">Iron</keyword>
<comment type="pathway">
    <text evidence="5">Isoprenoid biosynthesis; dimethylallyl diphosphate biosynthesis; dimethylallyl diphosphate from (2E)-4-hydroxy-3-methylbutenyl diphosphate: step 1/1.</text>
</comment>
<feature type="domain" description="S1 motif" evidence="6">
    <location>
        <begin position="490"/>
        <end position="558"/>
    </location>
</feature>
<dbReference type="Pfam" id="PF02401">
    <property type="entry name" value="LYTB"/>
    <property type="match status" value="1"/>
</dbReference>
<accession>A0A1E8F294</accession>
<evidence type="ECO:0000256" key="4">
    <source>
        <dbReference type="ARBA" id="ARBA00023014"/>
    </source>
</evidence>
<feature type="binding site" evidence="5">
    <location>
        <position position="126"/>
    </location>
    <ligand>
        <name>isopentenyl diphosphate</name>
        <dbReference type="ChEBI" id="CHEBI:128769"/>
    </ligand>
</feature>
<organism evidence="7 8">
    <name type="scientific">Clostridium acetireducens DSM 10703</name>
    <dbReference type="NCBI Taxonomy" id="1121290"/>
    <lineage>
        <taxon>Bacteria</taxon>
        <taxon>Bacillati</taxon>
        <taxon>Bacillota</taxon>
        <taxon>Clostridia</taxon>
        <taxon>Eubacteriales</taxon>
        <taxon>Clostridiaceae</taxon>
        <taxon>Clostridium</taxon>
    </lineage>
</organism>
<sequence length="650" mass="73327">MNITLAEKAGFCFGVKRAVDTALNTKKKYNTKIYTLGPLIHNNDAVNYLKDNNIYPIEMDKLDTLKEGDIVIIRSHGVSYQTLEMLKNKKLTIVNATCPFVSNIQQIVKKYYDLKYKIVIVGDKFHPEVIGINGWCNNEAIISKNGDNISLKNLNKICVVCQTTEKKENWEKVLCKIVKTSKEIVAFNTICSATDERQLAASILSKKSDLMVVIGGKNSSNTTKLYEICKDNCSNTIHIENAKEIPKYIKNYNNINQVGITAGASTPDWIIKEAILKMNNENNQELTEQQKYMEEYMNENEISIVVGKTISGEVIQLDDNSALIDIKDKKEALLPLKEITKEPDAKISDLVNVGDKVEAKIIKRRNENGQVVLSIIELKREEINKKREEVYKELKEALDNKTTIEVEVTKVVNGGLVSNYKDVRVFIPASHIELSHVDDLELYLNKKLNVKIIELVIGKKFNRIVASRRSILKSEKLEKEKAAWDCIQKDTIVEGEVKRLTNFGAFVDINGVDGLLHVSEISWGRVEKPEDVLEIGQKIKVYIIDVDKENRKLSLSIKKATENPWNNVDIKYPLGNIVLGKVVRFANFGAFVELEPGVDALVHISEISSDRINKPSDVLKVGQQIKAKIIDVNKEDKKIGLSIKEVASIE</sequence>
<dbReference type="CDD" id="cd05687">
    <property type="entry name" value="S1_RPS1_repeat_ec1_hs1"/>
    <property type="match status" value="1"/>
</dbReference>
<dbReference type="PROSITE" id="PS50126">
    <property type="entry name" value="S1"/>
    <property type="match status" value="3"/>
</dbReference>
<dbReference type="NCBIfam" id="NF000907">
    <property type="entry name" value="PRK00087.1"/>
    <property type="match status" value="1"/>
</dbReference>
<evidence type="ECO:0000256" key="2">
    <source>
        <dbReference type="ARBA" id="ARBA00022723"/>
    </source>
</evidence>
<feature type="binding site" evidence="5">
    <location>
        <position position="220"/>
    </location>
    <ligand>
        <name>dimethylallyl diphosphate</name>
        <dbReference type="ChEBI" id="CHEBI:57623"/>
    </ligand>
</feature>
<keyword evidence="1 5" id="KW-0004">4Fe-4S</keyword>
<evidence type="ECO:0000256" key="3">
    <source>
        <dbReference type="ARBA" id="ARBA00023004"/>
    </source>
</evidence>
<dbReference type="GO" id="GO:0005737">
    <property type="term" value="C:cytoplasm"/>
    <property type="evidence" value="ECO:0007669"/>
    <property type="project" value="UniProtKB-ARBA"/>
</dbReference>
<feature type="binding site" evidence="5">
    <location>
        <position position="219"/>
    </location>
    <ligand>
        <name>isopentenyl diphosphate</name>
        <dbReference type="ChEBI" id="CHEBI:128769"/>
    </ligand>
</feature>
<dbReference type="SUPFAM" id="SSF50249">
    <property type="entry name" value="Nucleic acid-binding proteins"/>
    <property type="match status" value="4"/>
</dbReference>